<dbReference type="CDD" id="cd22325">
    <property type="entry name" value="ERCC1_C-like"/>
    <property type="match status" value="1"/>
</dbReference>
<keyword evidence="4" id="KW-0238">DNA-binding</keyword>
<feature type="compositionally biased region" description="Basic and acidic residues" evidence="7">
    <location>
        <begin position="93"/>
        <end position="107"/>
    </location>
</feature>
<reference evidence="9 10" key="1">
    <citation type="submission" date="2016-10" db="EMBL/GenBank/DDBJ databases">
        <authorList>
            <person name="de Groot N.N."/>
        </authorList>
    </citation>
    <scope>NUCLEOTIDE SEQUENCE [LARGE SCALE GENOMIC DNA]</scope>
    <source>
        <strain evidence="9 10">PYCC 4715</strain>
    </source>
</reference>
<dbReference type="GO" id="GO:0000110">
    <property type="term" value="C:nucleotide-excision repair factor 1 complex"/>
    <property type="evidence" value="ECO:0007669"/>
    <property type="project" value="TreeGrafter"/>
</dbReference>
<evidence type="ECO:0000256" key="4">
    <source>
        <dbReference type="ARBA" id="ARBA00023125"/>
    </source>
</evidence>
<evidence type="ECO:0000256" key="3">
    <source>
        <dbReference type="ARBA" id="ARBA00022763"/>
    </source>
</evidence>
<dbReference type="SUPFAM" id="SSF52980">
    <property type="entry name" value="Restriction endonuclease-like"/>
    <property type="match status" value="1"/>
</dbReference>
<dbReference type="GO" id="GO:0003697">
    <property type="term" value="F:single-stranded DNA binding"/>
    <property type="evidence" value="ECO:0007669"/>
    <property type="project" value="TreeGrafter"/>
</dbReference>
<dbReference type="InterPro" id="IPR010994">
    <property type="entry name" value="RuvA_2-like"/>
</dbReference>
<feature type="compositionally biased region" description="Low complexity" evidence="7">
    <location>
        <begin position="46"/>
        <end position="79"/>
    </location>
</feature>
<keyword evidence="3" id="KW-0227">DNA damage</keyword>
<dbReference type="GO" id="GO:0003684">
    <property type="term" value="F:damaged DNA binding"/>
    <property type="evidence" value="ECO:0007669"/>
    <property type="project" value="InterPro"/>
</dbReference>
<evidence type="ECO:0000256" key="7">
    <source>
        <dbReference type="SAM" id="MobiDB-lite"/>
    </source>
</evidence>
<dbReference type="Proteomes" id="UP000182259">
    <property type="component" value="Chromosome I"/>
</dbReference>
<feature type="compositionally biased region" description="Basic and acidic residues" evidence="7">
    <location>
        <begin position="34"/>
        <end position="44"/>
    </location>
</feature>
<accession>A0A1L0BDF0</accession>
<evidence type="ECO:0000256" key="5">
    <source>
        <dbReference type="ARBA" id="ARBA00023204"/>
    </source>
</evidence>
<evidence type="ECO:0000259" key="8">
    <source>
        <dbReference type="Pfam" id="PF03834"/>
    </source>
</evidence>
<dbReference type="GO" id="GO:0006302">
    <property type="term" value="P:double-strand break repair"/>
    <property type="evidence" value="ECO:0007669"/>
    <property type="project" value="UniProtKB-ARBA"/>
</dbReference>
<protein>
    <submittedName>
        <fullName evidence="9">CIC11C00000005445</fullName>
    </submittedName>
</protein>
<organism evidence="9 10">
    <name type="scientific">Sungouiella intermedia</name>
    <dbReference type="NCBI Taxonomy" id="45354"/>
    <lineage>
        <taxon>Eukaryota</taxon>
        <taxon>Fungi</taxon>
        <taxon>Dikarya</taxon>
        <taxon>Ascomycota</taxon>
        <taxon>Saccharomycotina</taxon>
        <taxon>Pichiomycetes</taxon>
        <taxon>Metschnikowiaceae</taxon>
        <taxon>Sungouiella</taxon>
    </lineage>
</organism>
<dbReference type="PANTHER" id="PTHR12749">
    <property type="entry name" value="EXCISION REPAIR CROSS-COMPLEMENTING 1 ERCC1"/>
    <property type="match status" value="1"/>
</dbReference>
<dbReference type="AlphaFoldDB" id="A0A1L0BDF0"/>
<dbReference type="Gene3D" id="1.10.150.20">
    <property type="entry name" value="5' to 3' exonuclease, C-terminal subdomain"/>
    <property type="match status" value="1"/>
</dbReference>
<evidence type="ECO:0000256" key="2">
    <source>
        <dbReference type="ARBA" id="ARBA00008283"/>
    </source>
</evidence>
<keyword evidence="5" id="KW-0234">DNA repair</keyword>
<dbReference type="InterPro" id="IPR011335">
    <property type="entry name" value="Restrct_endonuc-II-like"/>
</dbReference>
<dbReference type="Pfam" id="PF03834">
    <property type="entry name" value="Rad10"/>
    <property type="match status" value="1"/>
</dbReference>
<evidence type="ECO:0000256" key="1">
    <source>
        <dbReference type="ARBA" id="ARBA00004123"/>
    </source>
</evidence>
<dbReference type="EMBL" id="LT635764">
    <property type="protein sequence ID" value="SGZ49096.1"/>
    <property type="molecule type" value="Genomic_DNA"/>
</dbReference>
<dbReference type="SUPFAM" id="SSF47781">
    <property type="entry name" value="RuvA domain 2-like"/>
    <property type="match status" value="1"/>
</dbReference>
<feature type="compositionally biased region" description="Polar residues" evidence="7">
    <location>
        <begin position="80"/>
        <end position="92"/>
    </location>
</feature>
<comment type="subcellular location">
    <subcellularLocation>
        <location evidence="1">Nucleus</location>
    </subcellularLocation>
</comment>
<dbReference type="GO" id="GO:0070522">
    <property type="term" value="C:ERCC4-ERCC1 complex"/>
    <property type="evidence" value="ECO:0007669"/>
    <property type="project" value="TreeGrafter"/>
</dbReference>
<feature type="domain" description="ERCC1-like central" evidence="8">
    <location>
        <begin position="122"/>
        <end position="248"/>
    </location>
</feature>
<dbReference type="GO" id="GO:0070914">
    <property type="term" value="P:UV-damage excision repair"/>
    <property type="evidence" value="ECO:0007669"/>
    <property type="project" value="TreeGrafter"/>
</dbReference>
<dbReference type="InterPro" id="IPR004579">
    <property type="entry name" value="ERCC1/RAD10/SWI10"/>
</dbReference>
<keyword evidence="6" id="KW-0539">Nucleus</keyword>
<dbReference type="InterPro" id="IPR047260">
    <property type="entry name" value="ERCC1-like_central_dom"/>
</dbReference>
<feature type="region of interest" description="Disordered" evidence="7">
    <location>
        <begin position="23"/>
        <end position="120"/>
    </location>
</feature>
<comment type="similarity">
    <text evidence="2">Belongs to the ERCC1/RAD10/SWI10 family.</text>
</comment>
<evidence type="ECO:0000256" key="6">
    <source>
        <dbReference type="ARBA" id="ARBA00023242"/>
    </source>
</evidence>
<evidence type="ECO:0000313" key="10">
    <source>
        <dbReference type="Proteomes" id="UP000182259"/>
    </source>
</evidence>
<dbReference type="PANTHER" id="PTHR12749:SF0">
    <property type="entry name" value="DNA EXCISION REPAIR PROTEIN ERCC-1"/>
    <property type="match status" value="1"/>
</dbReference>
<sequence length="342" mass="37741">MSEGKEIDSSSFASILAGLQKMRDSYEPVVPQKRPIERDLEPKTPSESTSNVSKSNSQARSIPTTVRSSSTSISGNRSTLTSHSASVVSNEISRPREQTSSSRSHDRSGHHRRQGVQTYTSVQVANSQKGNPLLESPLMKQTPWTYNGQILSDYYINATLQVLFLSLKYHKLRPEYVWRRIEKLKGGSVTGGDSLVSDQALRVLLVVVDIDSPQEAIRHLLGICMKQDLSMVVAWSFEEAGNYLAYFKQNELATSKIASSIQGVKKGDYNLNIVSTLTSVRAVNKTDVAHLLANCKSFKNVVLQAALGDGLGDIPGLGDRKIQNLKAVFSEPFVFNKDYQDT</sequence>
<dbReference type="FunFam" id="3.40.50.10130:FF:000001">
    <property type="entry name" value="DNA excision repair protein ERCC-1"/>
    <property type="match status" value="1"/>
</dbReference>
<name>A0A1L0BDF0_9ASCO</name>
<dbReference type="GO" id="GO:0006312">
    <property type="term" value="P:mitotic recombination"/>
    <property type="evidence" value="ECO:0007669"/>
    <property type="project" value="TreeGrafter"/>
</dbReference>
<dbReference type="Gene3D" id="3.40.50.10130">
    <property type="match status" value="1"/>
</dbReference>
<evidence type="ECO:0000313" key="9">
    <source>
        <dbReference type="EMBL" id="SGZ49096.1"/>
    </source>
</evidence>
<proteinExistence type="inferred from homology"/>
<gene>
    <name evidence="9" type="ORF">SAMEA4029009_CIC11G00000005445</name>
</gene>
<dbReference type="NCBIfam" id="TIGR00597">
    <property type="entry name" value="rad10"/>
    <property type="match status" value="1"/>
</dbReference>